<evidence type="ECO:0000313" key="4">
    <source>
        <dbReference type="EMBL" id="SDM14468.1"/>
    </source>
</evidence>
<evidence type="ECO:0000256" key="1">
    <source>
        <dbReference type="ARBA" id="ARBA00022676"/>
    </source>
</evidence>
<sequence length="344" mass="35636">MRVLHVISEMGAGGAEALVAGMALAGGDVGWESAVASGGGFRADALRAGGVSVFDVPVARRSPLGVVRAAWAVRVAVRRFRPNVVVAHNVSASLVARIASPRRPVVTVFHGVAEADVPGAVKVLRRVSTVVVTVAAAASARLRDAGLGSVVVIPNAVFPSAPTTDRATVRARLGTPLDAPVALCPARLEPQKRHDVLLDAWSQVPGDCELWLAGDGSLRAELEARAPGRVRFLGTRTDVRDLLEAADVTVLTSDWEGMPIALLESLAAGRPVVASDVDGVREVLSGGGGVLVPRRSPGQTAKALRGLLFSPTARSVAASHDGSAGAHTLMKSYDELLRTVLEGR</sequence>
<reference evidence="5" key="1">
    <citation type="submission" date="2016-10" db="EMBL/GenBank/DDBJ databases">
        <authorList>
            <person name="Varghese N."/>
            <person name="Submissions S."/>
        </authorList>
    </citation>
    <scope>NUCLEOTIDE SEQUENCE [LARGE SCALE GENOMIC DNA]</scope>
    <source>
        <strain evidence="5">DSM 44796</strain>
    </source>
</reference>
<dbReference type="EMBL" id="FNET01000017">
    <property type="protein sequence ID" value="SDM14468.1"/>
    <property type="molecule type" value="Genomic_DNA"/>
</dbReference>
<accession>A0A1G9QU05</accession>
<protein>
    <submittedName>
        <fullName evidence="4">Glycosyltransferase involved in cell wall bisynthesis</fullName>
    </submittedName>
</protein>
<proteinExistence type="predicted"/>
<dbReference type="Pfam" id="PF13692">
    <property type="entry name" value="Glyco_trans_1_4"/>
    <property type="match status" value="1"/>
</dbReference>
<dbReference type="PANTHER" id="PTHR12526:SF636">
    <property type="entry name" value="BLL3647 PROTEIN"/>
    <property type="match status" value="1"/>
</dbReference>
<dbReference type="AlphaFoldDB" id="A0A1G9QU05"/>
<evidence type="ECO:0000259" key="3">
    <source>
        <dbReference type="Pfam" id="PF13439"/>
    </source>
</evidence>
<dbReference type="InterPro" id="IPR028098">
    <property type="entry name" value="Glyco_trans_4-like_N"/>
</dbReference>
<dbReference type="Pfam" id="PF13439">
    <property type="entry name" value="Glyco_transf_4"/>
    <property type="match status" value="1"/>
</dbReference>
<keyword evidence="2 4" id="KW-0808">Transferase</keyword>
<dbReference type="Proteomes" id="UP000199682">
    <property type="component" value="Unassembled WGS sequence"/>
</dbReference>
<dbReference type="GO" id="GO:0016757">
    <property type="term" value="F:glycosyltransferase activity"/>
    <property type="evidence" value="ECO:0007669"/>
    <property type="project" value="UniProtKB-KW"/>
</dbReference>
<dbReference type="Gene3D" id="3.40.50.2000">
    <property type="entry name" value="Glycogen Phosphorylase B"/>
    <property type="match status" value="2"/>
</dbReference>
<dbReference type="CDD" id="cd03811">
    <property type="entry name" value="GT4_GT28_WabH-like"/>
    <property type="match status" value="1"/>
</dbReference>
<dbReference type="PANTHER" id="PTHR12526">
    <property type="entry name" value="GLYCOSYLTRANSFERASE"/>
    <property type="match status" value="1"/>
</dbReference>
<dbReference type="RefSeq" id="WP_090011518.1">
    <property type="nucleotide sequence ID" value="NZ_FNET01000017.1"/>
</dbReference>
<gene>
    <name evidence="4" type="ORF">SAMN04488074_11759</name>
</gene>
<evidence type="ECO:0000313" key="5">
    <source>
        <dbReference type="Proteomes" id="UP000199682"/>
    </source>
</evidence>
<feature type="domain" description="Glycosyltransferase subfamily 4-like N-terminal" evidence="3">
    <location>
        <begin position="13"/>
        <end position="157"/>
    </location>
</feature>
<organism evidence="4 5">
    <name type="scientific">Lentzea albidocapillata subsp. violacea</name>
    <dbReference type="NCBI Taxonomy" id="128104"/>
    <lineage>
        <taxon>Bacteria</taxon>
        <taxon>Bacillati</taxon>
        <taxon>Actinomycetota</taxon>
        <taxon>Actinomycetes</taxon>
        <taxon>Pseudonocardiales</taxon>
        <taxon>Pseudonocardiaceae</taxon>
        <taxon>Lentzea</taxon>
    </lineage>
</organism>
<name>A0A1G9QU05_9PSEU</name>
<dbReference type="SUPFAM" id="SSF53756">
    <property type="entry name" value="UDP-Glycosyltransferase/glycogen phosphorylase"/>
    <property type="match status" value="1"/>
</dbReference>
<keyword evidence="1" id="KW-0328">Glycosyltransferase</keyword>
<evidence type="ECO:0000256" key="2">
    <source>
        <dbReference type="ARBA" id="ARBA00022679"/>
    </source>
</evidence>